<evidence type="ECO:0000313" key="4">
    <source>
        <dbReference type="EMBL" id="MBJ3774763.1"/>
    </source>
</evidence>
<dbReference type="Pfam" id="PF01135">
    <property type="entry name" value="PCMT"/>
    <property type="match status" value="1"/>
</dbReference>
<comment type="similarity">
    <text evidence="1">Belongs to the methyltransferase superfamily. L-isoaspartyl/D-aspartyl protein methyltransferase family.</text>
</comment>
<dbReference type="EMBL" id="JAEKJA010000002">
    <property type="protein sequence ID" value="MBJ3774763.1"/>
    <property type="molecule type" value="Genomic_DNA"/>
</dbReference>
<sequence>MGDEAVLRTRMVNNQLRTFDVTDHRVQDAMLTVPRERFVPADQRVIAYSDEAIAIQRDEVGRPTRTMTYPAVLGRLLQLARVQDEDVVLLVGAGLGYTAAVLGQLASSVIALECDSELAERATANLEQNDVTNVVVVNGPLETGYPSEAPFDIVFIDGAIAVEPTALFDQLKDGGRLVVIEGEGLAGRARLYTKGPSGVSRREAFNAVAGLLPGFTKAPTFVF</sequence>
<proteinExistence type="inferred from homology"/>
<gene>
    <name evidence="4" type="ORF">JCR33_03640</name>
</gene>
<name>A0A934MEU7_9HYPH</name>
<evidence type="ECO:0000256" key="2">
    <source>
        <dbReference type="ARBA" id="ARBA00013346"/>
    </source>
</evidence>
<dbReference type="Gene3D" id="3.40.50.150">
    <property type="entry name" value="Vaccinia Virus protein VP39"/>
    <property type="match status" value="1"/>
</dbReference>
<keyword evidence="5" id="KW-1185">Reference proteome</keyword>
<comment type="caution">
    <text evidence="4">The sequence shown here is derived from an EMBL/GenBank/DDBJ whole genome shotgun (WGS) entry which is preliminary data.</text>
</comment>
<evidence type="ECO:0000313" key="5">
    <source>
        <dbReference type="Proteomes" id="UP000609531"/>
    </source>
</evidence>
<reference evidence="4" key="1">
    <citation type="submission" date="2020-12" db="EMBL/GenBank/DDBJ databases">
        <title>Bacterial taxonomy.</title>
        <authorList>
            <person name="Pan X."/>
        </authorList>
    </citation>
    <scope>NUCLEOTIDE SEQUENCE</scope>
    <source>
        <strain evidence="4">B2012</strain>
    </source>
</reference>
<evidence type="ECO:0000256" key="1">
    <source>
        <dbReference type="ARBA" id="ARBA00005369"/>
    </source>
</evidence>
<dbReference type="Proteomes" id="UP000609531">
    <property type="component" value="Unassembled WGS sequence"/>
</dbReference>
<dbReference type="PANTHER" id="PTHR11579:SF18">
    <property type="entry name" value="PROTEIN-L-ISOASPARTATE O-METHYLTRANSFERASE"/>
    <property type="match status" value="1"/>
</dbReference>
<dbReference type="GO" id="GO:0005737">
    <property type="term" value="C:cytoplasm"/>
    <property type="evidence" value="ECO:0007669"/>
    <property type="project" value="TreeGrafter"/>
</dbReference>
<dbReference type="PANTHER" id="PTHR11579">
    <property type="entry name" value="PROTEIN-L-ISOASPARTATE O-METHYLTRANSFERASE"/>
    <property type="match status" value="1"/>
</dbReference>
<dbReference type="InterPro" id="IPR000682">
    <property type="entry name" value="PCMT"/>
</dbReference>
<dbReference type="InterPro" id="IPR029063">
    <property type="entry name" value="SAM-dependent_MTases_sf"/>
</dbReference>
<accession>A0A934MEU7</accession>
<protein>
    <recommendedName>
        <fullName evidence="2">Protein-L-isoaspartate O-methyltransferase</fullName>
    </recommendedName>
    <alternativeName>
        <fullName evidence="3">Protein L-isoaspartyl methyltransferase</fullName>
    </alternativeName>
</protein>
<evidence type="ECO:0000256" key="3">
    <source>
        <dbReference type="ARBA" id="ARBA00030757"/>
    </source>
</evidence>
<dbReference type="AlphaFoldDB" id="A0A934MEU7"/>
<dbReference type="SUPFAM" id="SSF53335">
    <property type="entry name" value="S-adenosyl-L-methionine-dependent methyltransferases"/>
    <property type="match status" value="1"/>
</dbReference>
<organism evidence="4 5">
    <name type="scientific">Acuticoccus mangrovi</name>
    <dbReference type="NCBI Taxonomy" id="2796142"/>
    <lineage>
        <taxon>Bacteria</taxon>
        <taxon>Pseudomonadati</taxon>
        <taxon>Pseudomonadota</taxon>
        <taxon>Alphaproteobacteria</taxon>
        <taxon>Hyphomicrobiales</taxon>
        <taxon>Amorphaceae</taxon>
        <taxon>Acuticoccus</taxon>
    </lineage>
</organism>
<dbReference type="GO" id="GO:0004719">
    <property type="term" value="F:protein-L-isoaspartate (D-aspartate) O-methyltransferase activity"/>
    <property type="evidence" value="ECO:0007669"/>
    <property type="project" value="InterPro"/>
</dbReference>